<dbReference type="STRING" id="1220188.A0A4S3JW74"/>
<evidence type="ECO:0000313" key="1">
    <source>
        <dbReference type="EMBL" id="KAA8650455.1"/>
    </source>
</evidence>
<organism evidence="2 3">
    <name type="scientific">Aspergillus tanneri</name>
    <dbReference type="NCBI Taxonomy" id="1220188"/>
    <lineage>
        <taxon>Eukaryota</taxon>
        <taxon>Fungi</taxon>
        <taxon>Dikarya</taxon>
        <taxon>Ascomycota</taxon>
        <taxon>Pezizomycotina</taxon>
        <taxon>Eurotiomycetes</taxon>
        <taxon>Eurotiomycetidae</taxon>
        <taxon>Eurotiales</taxon>
        <taxon>Aspergillaceae</taxon>
        <taxon>Aspergillus</taxon>
        <taxon>Aspergillus subgen. Circumdati</taxon>
    </lineage>
</organism>
<dbReference type="EMBL" id="SOSA01000013">
    <property type="protein sequence ID" value="THC99695.1"/>
    <property type="molecule type" value="Genomic_DNA"/>
</dbReference>
<evidence type="ECO:0000313" key="2">
    <source>
        <dbReference type="EMBL" id="THC99695.1"/>
    </source>
</evidence>
<dbReference type="AlphaFoldDB" id="A0A4S3JW74"/>
<evidence type="ECO:0000313" key="3">
    <source>
        <dbReference type="Proteomes" id="UP000308092"/>
    </source>
</evidence>
<dbReference type="VEuPathDB" id="FungiDB:EYZ11_000856"/>
<dbReference type="Proteomes" id="UP000324241">
    <property type="component" value="Unassembled WGS sequence"/>
</dbReference>
<name>A0A4S3JW74_9EURO</name>
<dbReference type="GeneID" id="54325843"/>
<dbReference type="RefSeq" id="XP_033429816.1">
    <property type="nucleotide sequence ID" value="XM_033567821.1"/>
</dbReference>
<gene>
    <name evidence="1" type="ORF">ATNIH1004_003141</name>
    <name evidence="2" type="ORF">EYZ11_000856</name>
</gene>
<keyword evidence="3" id="KW-1185">Reference proteome</keyword>
<protein>
    <submittedName>
        <fullName evidence="2">Uncharacterized protein</fullName>
    </submittedName>
</protein>
<accession>A0A4S3JW74</accession>
<dbReference type="Proteomes" id="UP000308092">
    <property type="component" value="Unassembled WGS sequence"/>
</dbReference>
<proteinExistence type="predicted"/>
<reference evidence="2 3" key="1">
    <citation type="submission" date="2019-03" db="EMBL/GenBank/DDBJ databases">
        <title>The genome sequence of a newly discovered highly antifungal drug resistant Aspergillus species, Aspergillus tanneri NIH 1004.</title>
        <authorList>
            <person name="Mounaud S."/>
            <person name="Singh I."/>
            <person name="Joardar V."/>
            <person name="Pakala S."/>
            <person name="Pakala S."/>
            <person name="Venepally P."/>
            <person name="Hoover J."/>
            <person name="Nierman W."/>
            <person name="Chung J."/>
            <person name="Losada L."/>
        </authorList>
    </citation>
    <scope>NUCLEOTIDE SEQUENCE [LARGE SCALE GENOMIC DNA]</scope>
    <source>
        <strain evidence="2 3">NIH1004</strain>
    </source>
</reference>
<dbReference type="EMBL" id="QUQM01000001">
    <property type="protein sequence ID" value="KAA8650455.1"/>
    <property type="molecule type" value="Genomic_DNA"/>
</dbReference>
<sequence>MHESEIDNYDMDFAMFPRHQEAWNYSTPKLGPEDLDRLLLADWDVQREQPYLFSRTECWAAIRNLPFLRPSVFWVFGGRSFFSPGEAQDTKIRESGVGVGGNGGVDKGMVEKAVLSEGGHNVVCV</sequence>
<reference evidence="1 4" key="2">
    <citation type="submission" date="2019-08" db="EMBL/GenBank/DDBJ databases">
        <title>The genome sequence of a newly discovered highly antifungal drug resistant Aspergillus species, Aspergillus tanneri NIH 1004.</title>
        <authorList>
            <person name="Mounaud S."/>
            <person name="Singh I."/>
            <person name="Joardar V."/>
            <person name="Pakala S."/>
            <person name="Pakala S."/>
            <person name="Venepally P."/>
            <person name="Chung J.K."/>
            <person name="Losada L."/>
            <person name="Nierman W.C."/>
        </authorList>
    </citation>
    <scope>NUCLEOTIDE SEQUENCE [LARGE SCALE GENOMIC DNA]</scope>
    <source>
        <strain evidence="1 4">NIH1004</strain>
    </source>
</reference>
<dbReference type="OrthoDB" id="94039at2759"/>
<evidence type="ECO:0000313" key="4">
    <source>
        <dbReference type="Proteomes" id="UP000324241"/>
    </source>
</evidence>
<comment type="caution">
    <text evidence="2">The sequence shown here is derived from an EMBL/GenBank/DDBJ whole genome shotgun (WGS) entry which is preliminary data.</text>
</comment>